<dbReference type="Proteomes" id="UP000658656">
    <property type="component" value="Unassembled WGS sequence"/>
</dbReference>
<keyword evidence="2" id="KW-1185">Reference proteome</keyword>
<comment type="caution">
    <text evidence="1">The sequence shown here is derived from an EMBL/GenBank/DDBJ whole genome shotgun (WGS) entry which is preliminary data.</text>
</comment>
<reference evidence="1" key="2">
    <citation type="submission" date="2020-09" db="EMBL/GenBank/DDBJ databases">
        <authorList>
            <person name="Sun Q."/>
            <person name="Zhou Y."/>
        </authorList>
    </citation>
    <scope>NUCLEOTIDE SEQUENCE</scope>
    <source>
        <strain evidence="1">CGMCC 4.7679</strain>
    </source>
</reference>
<dbReference type="EMBL" id="BNAV01000002">
    <property type="protein sequence ID" value="GHF44421.1"/>
    <property type="molecule type" value="Genomic_DNA"/>
</dbReference>
<dbReference type="AlphaFoldDB" id="A0A8H9IPL3"/>
<organism evidence="1 2">
    <name type="scientific">Amycolatopsis bartoniae</name>
    <dbReference type="NCBI Taxonomy" id="941986"/>
    <lineage>
        <taxon>Bacteria</taxon>
        <taxon>Bacillati</taxon>
        <taxon>Actinomycetota</taxon>
        <taxon>Actinomycetes</taxon>
        <taxon>Pseudonocardiales</taxon>
        <taxon>Pseudonocardiaceae</taxon>
        <taxon>Amycolatopsis</taxon>
    </lineage>
</organism>
<evidence type="ECO:0000313" key="2">
    <source>
        <dbReference type="Proteomes" id="UP000658656"/>
    </source>
</evidence>
<protein>
    <submittedName>
        <fullName evidence="1">Uncharacterized protein</fullName>
    </submittedName>
</protein>
<dbReference type="RefSeq" id="WP_145937370.1">
    <property type="nucleotide sequence ID" value="NZ_BNAV01000002.1"/>
</dbReference>
<name>A0A8H9IPL3_9PSEU</name>
<sequence>MVHYDIPAIQAAAKRLGALRDAFEDSQRLVGDGAGSATPFGTLDAGSDAHRDLTAFHAGVHDELGHATEHMERLATTLTKFTTSVQEVDTHGAHVVTRAAATTPKATLDAAAVPEISSAQPVLSDAQFDDAQ</sequence>
<accession>A0A8H9IPL3</accession>
<reference evidence="1" key="1">
    <citation type="journal article" date="2014" name="Int. J. Syst. Evol. Microbiol.">
        <title>Complete genome sequence of Corynebacterium casei LMG S-19264T (=DSM 44701T), isolated from a smear-ripened cheese.</title>
        <authorList>
            <consortium name="US DOE Joint Genome Institute (JGI-PGF)"/>
            <person name="Walter F."/>
            <person name="Albersmeier A."/>
            <person name="Kalinowski J."/>
            <person name="Ruckert C."/>
        </authorList>
    </citation>
    <scope>NUCLEOTIDE SEQUENCE</scope>
    <source>
        <strain evidence="1">CGMCC 4.7679</strain>
    </source>
</reference>
<dbReference type="OrthoDB" id="9904445at2"/>
<proteinExistence type="predicted"/>
<gene>
    <name evidence="1" type="ORF">GCM10017566_16640</name>
</gene>
<evidence type="ECO:0000313" key="1">
    <source>
        <dbReference type="EMBL" id="GHF44421.1"/>
    </source>
</evidence>